<dbReference type="Proteomes" id="UP000256970">
    <property type="component" value="Unassembled WGS sequence"/>
</dbReference>
<evidence type="ECO:0000256" key="1">
    <source>
        <dbReference type="SAM" id="SignalP"/>
    </source>
</evidence>
<organism evidence="2 3">
    <name type="scientific">Tetradesmus obliquus</name>
    <name type="common">Green alga</name>
    <name type="synonym">Acutodesmus obliquus</name>
    <dbReference type="NCBI Taxonomy" id="3088"/>
    <lineage>
        <taxon>Eukaryota</taxon>
        <taxon>Viridiplantae</taxon>
        <taxon>Chlorophyta</taxon>
        <taxon>core chlorophytes</taxon>
        <taxon>Chlorophyceae</taxon>
        <taxon>CS clade</taxon>
        <taxon>Sphaeropleales</taxon>
        <taxon>Scenedesmaceae</taxon>
        <taxon>Tetradesmus</taxon>
    </lineage>
</organism>
<accession>A0A383VK59</accession>
<keyword evidence="3" id="KW-1185">Reference proteome</keyword>
<feature type="signal peptide" evidence="1">
    <location>
        <begin position="1"/>
        <end position="19"/>
    </location>
</feature>
<proteinExistence type="predicted"/>
<dbReference type="EMBL" id="FNXT01000617">
    <property type="protein sequence ID" value="SZX65323.1"/>
    <property type="molecule type" value="Genomic_DNA"/>
</dbReference>
<name>A0A383VK59_TETOB</name>
<gene>
    <name evidence="2" type="ORF">BQ4739_LOCUS5761</name>
</gene>
<protein>
    <submittedName>
        <fullName evidence="2">Uncharacterized protein</fullName>
    </submittedName>
</protein>
<feature type="chain" id="PRO_5016657341" evidence="1">
    <location>
        <begin position="20"/>
        <end position="515"/>
    </location>
</feature>
<keyword evidence="1" id="KW-0732">Signal</keyword>
<reference evidence="2 3" key="1">
    <citation type="submission" date="2016-10" db="EMBL/GenBank/DDBJ databases">
        <authorList>
            <person name="Cai Z."/>
        </authorList>
    </citation>
    <scope>NUCLEOTIDE SEQUENCE [LARGE SCALE GENOMIC DNA]</scope>
</reference>
<evidence type="ECO:0000313" key="2">
    <source>
        <dbReference type="EMBL" id="SZX65323.1"/>
    </source>
</evidence>
<evidence type="ECO:0000313" key="3">
    <source>
        <dbReference type="Proteomes" id="UP000256970"/>
    </source>
</evidence>
<dbReference type="AlphaFoldDB" id="A0A383VK59"/>
<sequence>MVLTWALQLVSAGMHITYAQLLAAADSMVAGVEVWVQAQQQLKLQSDIPSAAYTVCSSDWGSLKLPPEQTVPLLQLAVNCSDPAVAAAALCHLPEKLEPGVARKLLLTAVTRQHSEVVKAMAQLPAVLQHLDTATLELLLGFLVKEDDNAHSIKALRELPVAAQLSSDAVCRLLLAAAQNPEADMTVALLCELDGAKHMTSHSMAGLLAALVESSADSSESDQEVDIHVDSMSCICALPSALALGCSTIMQLLRSCCAASWCCSCLEFVCAVQLSKLPVAKELDLEEAMQRMIAAIEEGDSSTARSLTYMPAAQSISSGQLLQLLTAAVQQPSWSSCNVADRLCQLPAAQQRSSGQLLQLLTAAVQQPSWSGCNVADVLCQLPAAQQLSNKNVAGLLLAALLQGEAGCVRGVQQLSTDQTAAALKVAAMWSCVDALTQLCNCPAASLVSREQLAVALEAAIMRGSEACLLLLCQLPAAHQFSEEVERRLEWLLASAKPFRSRMCSVFVRRLPAQQ</sequence>